<dbReference type="Pfam" id="PF00149">
    <property type="entry name" value="Metallophos"/>
    <property type="match status" value="1"/>
</dbReference>
<dbReference type="AlphaFoldDB" id="A0A1E4U2H3"/>
<dbReference type="InterPro" id="IPR004843">
    <property type="entry name" value="Calcineurin-like_PHP"/>
</dbReference>
<keyword evidence="2" id="KW-0325">Glycoprotein</keyword>
<dbReference type="OrthoDB" id="282973at2759"/>
<dbReference type="PANTHER" id="PTHR10340:SF27">
    <property type="entry name" value="ACL091CP"/>
    <property type="match status" value="1"/>
</dbReference>
<proteinExistence type="predicted"/>
<keyword evidence="6" id="KW-1185">Reference proteome</keyword>
<dbReference type="Proteomes" id="UP000094236">
    <property type="component" value="Unassembled WGS sequence"/>
</dbReference>
<feature type="domain" description="Calcineurin-like phosphoesterase" evidence="4">
    <location>
        <begin position="288"/>
        <end position="494"/>
    </location>
</feature>
<evidence type="ECO:0000259" key="4">
    <source>
        <dbReference type="Pfam" id="PF00149"/>
    </source>
</evidence>
<dbReference type="InterPro" id="IPR029052">
    <property type="entry name" value="Metallo-depent_PP-like"/>
</dbReference>
<protein>
    <recommendedName>
        <fullName evidence="4">Calcineurin-like phosphoesterase domain-containing protein</fullName>
    </recommendedName>
</protein>
<dbReference type="GO" id="GO:0008081">
    <property type="term" value="F:phosphoric diester hydrolase activity"/>
    <property type="evidence" value="ECO:0007669"/>
    <property type="project" value="TreeGrafter"/>
</dbReference>
<evidence type="ECO:0000256" key="1">
    <source>
        <dbReference type="ARBA" id="ARBA00022801"/>
    </source>
</evidence>
<dbReference type="EMBL" id="KV454011">
    <property type="protein sequence ID" value="ODV98206.1"/>
    <property type="molecule type" value="Genomic_DNA"/>
</dbReference>
<sequence length="650" mass="74534">MKSYWFLRALSLCAFVIAKVSSAAVDGSDAPFPPETYVFSLWNINSTNSSGNDKAIGNDTSLSDCQKCTERLSLGKNISLSRPDLVPIIWTKWCTVTGVDTAIDCEVTYSRNTVQRTGYGTDFTNVLQLMDPSSYDGQYYCYYQEDVCSLPATPEVDISYMWPQKQPKHYIAPTPGSETFNVLHVSDFHIELDYTIGGEGNCSSGGICCTPHCYREKPFPSGYNETYYNTSTQSFYNSSYVNGEFVKGDFEYYYNSSIYQPAHTFGEYECDAPEVLINNSLKSITDYQKLKNLNFQFAIFTGDLVDHDEDQYISFESTVLSEEYIYRDLKYRLQNISVFPVLGNHDSYPYGQLAQNSSGHSNLYNWNYDLMAEMWSDFGWLDASAAQQVRSHYTGYAITTQQGLKIISLNSNSWYDANLYTFWNSTEPDTFGQFEFLVDELVASEAIDQRVWIIAHIPPIVSDILPIPAKLFSDVIKRFSPYTIAGIFYGHTHEDQFSILYAGNGTEKTAENVVNHAWITQAVTPQVQKNPSWRYYEVDSKTFSIMDSQNFYFKLNETFDNSGNEPTWEFEYSARDAFDIDWPSTSPLNASYWHLVAEKMKNSTYYNQMYTNYEYRFSPYTPDCSSTTDCKDNWCYVTSFTYERYANCTS</sequence>
<evidence type="ECO:0000313" key="6">
    <source>
        <dbReference type="Proteomes" id="UP000094236"/>
    </source>
</evidence>
<keyword evidence="1" id="KW-0378">Hydrolase</keyword>
<dbReference type="STRING" id="669874.A0A1E4U2H3"/>
<feature type="signal peptide" evidence="3">
    <location>
        <begin position="1"/>
        <end position="22"/>
    </location>
</feature>
<dbReference type="PANTHER" id="PTHR10340">
    <property type="entry name" value="SPHINGOMYELIN PHOSPHODIESTERASE"/>
    <property type="match status" value="1"/>
</dbReference>
<organism evidence="5 6">
    <name type="scientific">Pachysolen tannophilus NRRL Y-2460</name>
    <dbReference type="NCBI Taxonomy" id="669874"/>
    <lineage>
        <taxon>Eukaryota</taxon>
        <taxon>Fungi</taxon>
        <taxon>Dikarya</taxon>
        <taxon>Ascomycota</taxon>
        <taxon>Saccharomycotina</taxon>
        <taxon>Pichiomycetes</taxon>
        <taxon>Pachysolenaceae</taxon>
        <taxon>Pachysolen</taxon>
    </lineage>
</organism>
<reference evidence="6" key="1">
    <citation type="submission" date="2016-05" db="EMBL/GenBank/DDBJ databases">
        <title>Comparative genomics of biotechnologically important yeasts.</title>
        <authorList>
            <consortium name="DOE Joint Genome Institute"/>
            <person name="Riley R."/>
            <person name="Haridas S."/>
            <person name="Wolfe K.H."/>
            <person name="Lopes M.R."/>
            <person name="Hittinger C.T."/>
            <person name="Goker M."/>
            <person name="Salamov A."/>
            <person name="Wisecaver J."/>
            <person name="Long T.M."/>
            <person name="Aerts A.L."/>
            <person name="Barry K."/>
            <person name="Choi C."/>
            <person name="Clum A."/>
            <person name="Coughlan A.Y."/>
            <person name="Deshpande S."/>
            <person name="Douglass A.P."/>
            <person name="Hanson S.J."/>
            <person name="Klenk H.-P."/>
            <person name="Labutti K."/>
            <person name="Lapidus A."/>
            <person name="Lindquist E."/>
            <person name="Lipzen A."/>
            <person name="Meier-Kolthoff J.P."/>
            <person name="Ohm R.A."/>
            <person name="Otillar R.P."/>
            <person name="Pangilinan J."/>
            <person name="Peng Y."/>
            <person name="Rokas A."/>
            <person name="Rosa C.A."/>
            <person name="Scheuner C."/>
            <person name="Sibirny A.A."/>
            <person name="Slot J.C."/>
            <person name="Stielow J.B."/>
            <person name="Sun H."/>
            <person name="Kurtzman C.P."/>
            <person name="Blackwell M."/>
            <person name="Grigoriev I.V."/>
            <person name="Jeffries T.W."/>
        </authorList>
    </citation>
    <scope>NUCLEOTIDE SEQUENCE [LARGE SCALE GENOMIC DNA]</scope>
    <source>
        <strain evidence="6">NRRL Y-2460</strain>
    </source>
</reference>
<dbReference type="SUPFAM" id="SSF56300">
    <property type="entry name" value="Metallo-dependent phosphatases"/>
    <property type="match status" value="1"/>
</dbReference>
<dbReference type="CDD" id="cd00842">
    <property type="entry name" value="MPP_ASMase"/>
    <property type="match status" value="1"/>
</dbReference>
<dbReference type="Gene3D" id="3.60.21.10">
    <property type="match status" value="1"/>
</dbReference>
<name>A0A1E4U2H3_PACTA</name>
<evidence type="ECO:0000256" key="2">
    <source>
        <dbReference type="ARBA" id="ARBA00023180"/>
    </source>
</evidence>
<gene>
    <name evidence="5" type="ORF">PACTADRAFT_83517</name>
</gene>
<dbReference type="InterPro" id="IPR041805">
    <property type="entry name" value="ASMase/PPN1_MPP"/>
</dbReference>
<accession>A0A1E4U2H3</accession>
<evidence type="ECO:0000256" key="3">
    <source>
        <dbReference type="SAM" id="SignalP"/>
    </source>
</evidence>
<keyword evidence="3" id="KW-0732">Signal</keyword>
<evidence type="ECO:0000313" key="5">
    <source>
        <dbReference type="EMBL" id="ODV98206.1"/>
    </source>
</evidence>
<feature type="chain" id="PRO_5009163451" description="Calcineurin-like phosphoesterase domain-containing protein" evidence="3">
    <location>
        <begin position="23"/>
        <end position="650"/>
    </location>
</feature>